<organism evidence="6 7">
    <name type="scientific">Clonostachys rhizophaga</name>
    <dbReference type="NCBI Taxonomy" id="160324"/>
    <lineage>
        <taxon>Eukaryota</taxon>
        <taxon>Fungi</taxon>
        <taxon>Dikarya</taxon>
        <taxon>Ascomycota</taxon>
        <taxon>Pezizomycotina</taxon>
        <taxon>Sordariomycetes</taxon>
        <taxon>Hypocreomycetidae</taxon>
        <taxon>Hypocreales</taxon>
        <taxon>Bionectriaceae</taxon>
        <taxon>Clonostachys</taxon>
    </lineage>
</organism>
<dbReference type="InterPro" id="IPR056884">
    <property type="entry name" value="NPHP3-like_N"/>
</dbReference>
<feature type="repeat" description="ANK" evidence="3">
    <location>
        <begin position="1866"/>
        <end position="1898"/>
    </location>
</feature>
<dbReference type="Pfam" id="PF22939">
    <property type="entry name" value="WHD_GPIID"/>
    <property type="match status" value="1"/>
</dbReference>
<feature type="repeat" description="ANK" evidence="3">
    <location>
        <begin position="727"/>
        <end position="759"/>
    </location>
</feature>
<dbReference type="PANTHER" id="PTHR24123:SF33">
    <property type="entry name" value="PROTEIN HOS4"/>
    <property type="match status" value="1"/>
</dbReference>
<dbReference type="InterPro" id="IPR054471">
    <property type="entry name" value="GPIID_WHD"/>
</dbReference>
<dbReference type="Gene3D" id="3.40.50.300">
    <property type="entry name" value="P-loop containing nucleotide triphosphate hydrolases"/>
    <property type="match status" value="1"/>
</dbReference>
<dbReference type="SUPFAM" id="SSF52540">
    <property type="entry name" value="P-loop containing nucleoside triphosphate hydrolases"/>
    <property type="match status" value="1"/>
</dbReference>
<dbReference type="InterPro" id="IPR002110">
    <property type="entry name" value="Ankyrin_rpt"/>
</dbReference>
<dbReference type="Gene3D" id="1.25.40.20">
    <property type="entry name" value="Ankyrin repeat-containing domain"/>
    <property type="match status" value="8"/>
</dbReference>
<dbReference type="PRINTS" id="PR01415">
    <property type="entry name" value="ANKYRIN"/>
</dbReference>
<reference evidence="6" key="1">
    <citation type="submission" date="2021-10" db="EMBL/GenBank/DDBJ databases">
        <authorList>
            <person name="Piombo E."/>
        </authorList>
    </citation>
    <scope>NUCLEOTIDE SEQUENCE</scope>
</reference>
<feature type="repeat" description="ANK" evidence="3">
    <location>
        <begin position="585"/>
        <end position="617"/>
    </location>
</feature>
<keyword evidence="1" id="KW-0677">Repeat</keyword>
<feature type="repeat" description="ANK" evidence="3">
    <location>
        <begin position="1654"/>
        <end position="1686"/>
    </location>
</feature>
<name>A0A9N9V9Q6_9HYPO</name>
<dbReference type="Pfam" id="PF24883">
    <property type="entry name" value="NPHP3_N"/>
    <property type="match status" value="1"/>
</dbReference>
<feature type="repeat" description="ANK" evidence="3">
    <location>
        <begin position="555"/>
        <end position="584"/>
    </location>
</feature>
<keyword evidence="2 3" id="KW-0040">ANK repeat</keyword>
<feature type="repeat" description="ANK" evidence="3">
    <location>
        <begin position="1582"/>
        <end position="1625"/>
    </location>
</feature>
<sequence>MPNSFHTADEYDIVNHEETALSPEVLAQIRGWLQPTDYLAESGEFRRHLSSHAPGTGLWLCQTEEYRKWHDSPDHGSLWIKGVPGAGKSVVAASIIQHLRTTEECPVLFFFFRNIVAANFSPRALLRDWLAQLLPHSPKLQYALQTRLGSELSETSDNDLIQLFLDGVSCVPKLYCVGDALDEMTMENKSFLDRLNSLATHRPRTLKLLITSRPKQYLQSALRDSSIVHVSLQQNLVDIDIVSFLNHRFDSAPKLETHRMRKQHIIDMVAKRSEGLFLYAKLTMDQVEAALDSDGSVDLQSLEESLPVGLEKTYNNILATQREERCVNIDVQILVLEAVTHASRPLRLNELANLLKCIYPDAADSAGFKSLVAASCGPLIEILEDETLQVIHHSFTEFLRGDTRSQSTASGDSLIDFPIIQSDTTHKHMALYCLRYLQSGSLLVQGETSDSASVTFQVPTHRVNPDEDYERYSRKGMKREADHFKYRDARLKHPFLSYSVENWSYHASRYDRTDKEMFDAVLGFLNADSLAFRRWLVLQWGSTTRDKESTDGIPTALHIAAFSGMPELVLELIKKGSSVASLDAQDRIPLHWAAANGHTKTASLLIQQGSEPNAVDGRGLKPIHLAARKNHHLVVTVLLEAGVEPNTIKTKENHADRLLGGELITRGECAILYASQGRHTETVISMIPFCNQDTLEQLLCECCRFNRTDSVLEILKRSNVSADATYRGGTALYLACRGFNVECIKALIKRGADVNKISVWAPRPTMNGGGRRKEASTTPVHWIIQERGEENKKTCRTILKLLIDAGADLEQLNGGQLTALQLAAKGRQSADAPSECQMDILRLLLEAGASTKTAGHNGSTALHLIVGPHLSLEAVKLLVEYGSDPNQKKSSGETPLHLALQFRSKKQPKIEAQNAVIKYLIEKGADPNVEDNKGNSAVQAAIFMSADIFKTLLSNCHDDGVKQKCWFGLSRVDDTRFSSCLQTLLGEGIDIDMQDQQGLTLYLHCLWYPAKLSVLEKYKARVDIADNLGNNALHHVIRQPSISRIEYFTQRGLDPLSVNIDGNTLIHLATLNYRFDINSSGGNGNPVAFFEYLVNLGISVNAVNKDGQTALHLYESRDDYKSRTANLIDALNCKGDVKFDIKDRNGLTALHLASMRSVSEFDKLVECDADWTVLTNDSQNIWHLICRARKPEILGQLLERLTAFGIEQRDRFGKTPLYYACSSGEPESVAFLLSKGAKVRVTDLEGDTPLHACAHFRVEQNLWDAQGQRFFKWRQGPPKDIFRPGSSQRPYTSSPWYQSIYNDGVAVSRRNFFPSVITIIKMLREADVDVGAVNESGYTALDTALHLGCAEFIEVFSRDGDLLTEATKHLDDDRDGRLKPDEARRRMRAQMIVMQQRSALDTLRKDKTLLDEVVNNPTRYLNLISYEDLATIVNEGFEADSLNPVCHKLINEAINSENLEVLERIPRLVKQYGLFSSLKEMAQGAEFARVYFSDTPALTSLQMACKRSKISLVAVKLLVEGFQLDPDAHSAVPRRVNGGGSVQIAEGGTALHILASADEWWHLEAIKYLLSKGADVNAKDEKGCTPLHLASKGKYLDNHATKGSHRLDAVSILLDNGADPNALDNNGLSPLHKASGALDIMEELLERGADPNIGSLSPLFMAIKDANFPAFEMLLDQGLSVDSLDEVRHSRDVHYSLKESRKLYALVCCAFSNGFNNEILKSVPLLCSLVKRGANLYLPVSDHETLIHFLFEFPDYPILDALLSEECKTRIDLDHRDQQGRTLLMATCDWFGSLPRGGRKDPKKDPFLTGPPLRILDCGADATLVDNAGMTALHHLLANNDMVDDVLIEFINRDEVAPILFLKDKQGYSPFHYALRTLRPKICELLLSKGADISEADPNGLTVLHYIANQRSSLKRRSRRFDGSTSTLPADYFDGCLSLWARYIDEGGSINVVDTGGNTPLHLYLLSPVSGHRPEHMLTFHLDYYDEFFPPDSDVDVFASNNDGETMLHLIARRQKQYFAEPGYDKALFEAMMAKGLDPLKEDVQGRSALDVASAFEKDDIVGLLGRASRG</sequence>
<dbReference type="SUPFAM" id="SSF48403">
    <property type="entry name" value="Ankyrin repeat"/>
    <property type="match status" value="5"/>
</dbReference>
<dbReference type="InterPro" id="IPR036770">
    <property type="entry name" value="Ankyrin_rpt-contain_sf"/>
</dbReference>
<dbReference type="InterPro" id="IPR027417">
    <property type="entry name" value="P-loop_NTPase"/>
</dbReference>
<proteinExistence type="predicted"/>
<dbReference type="PROSITE" id="PS50297">
    <property type="entry name" value="ANK_REP_REGION"/>
    <property type="match status" value="8"/>
</dbReference>
<gene>
    <name evidence="6" type="ORF">CRHIZ90672A_00017454</name>
</gene>
<feature type="domain" description="GPI inositol-deacylase winged helix" evidence="4">
    <location>
        <begin position="335"/>
        <end position="405"/>
    </location>
</feature>
<dbReference type="Proteomes" id="UP000696573">
    <property type="component" value="Unassembled WGS sequence"/>
</dbReference>
<dbReference type="PROSITE" id="PS50088">
    <property type="entry name" value="ANK_REPEAT"/>
    <property type="match status" value="11"/>
</dbReference>
<feature type="repeat" description="ANK" evidence="3">
    <location>
        <begin position="1212"/>
        <end position="1244"/>
    </location>
</feature>
<evidence type="ECO:0000256" key="2">
    <source>
        <dbReference type="ARBA" id="ARBA00023043"/>
    </source>
</evidence>
<dbReference type="Pfam" id="PF12796">
    <property type="entry name" value="Ank_2"/>
    <property type="match status" value="7"/>
</dbReference>
<evidence type="ECO:0000259" key="4">
    <source>
        <dbReference type="Pfam" id="PF22939"/>
    </source>
</evidence>
<feature type="repeat" description="ANK" evidence="3">
    <location>
        <begin position="857"/>
        <end position="890"/>
    </location>
</feature>
<accession>A0A9N9V9Q6</accession>
<evidence type="ECO:0008006" key="8">
    <source>
        <dbReference type="Google" id="ProtNLM"/>
    </source>
</evidence>
<feature type="repeat" description="ANK" evidence="3">
    <location>
        <begin position="618"/>
        <end position="650"/>
    </location>
</feature>
<feature type="repeat" description="ANK" evidence="3">
    <location>
        <begin position="891"/>
        <end position="932"/>
    </location>
</feature>
<comment type="caution">
    <text evidence="6">The sequence shown here is derived from an EMBL/GenBank/DDBJ whole genome shotgun (WGS) entry which is preliminary data.</text>
</comment>
<dbReference type="OrthoDB" id="21416at2759"/>
<dbReference type="SMART" id="SM00248">
    <property type="entry name" value="ANK"/>
    <property type="match status" value="23"/>
</dbReference>
<keyword evidence="7" id="KW-1185">Reference proteome</keyword>
<evidence type="ECO:0000256" key="1">
    <source>
        <dbReference type="ARBA" id="ARBA00022737"/>
    </source>
</evidence>
<evidence type="ECO:0000256" key="3">
    <source>
        <dbReference type="PROSITE-ProRule" id="PRU00023"/>
    </source>
</evidence>
<evidence type="ECO:0000259" key="5">
    <source>
        <dbReference type="Pfam" id="PF24883"/>
    </source>
</evidence>
<dbReference type="EMBL" id="CABFNQ020000539">
    <property type="protein sequence ID" value="CAH0018628.1"/>
    <property type="molecule type" value="Genomic_DNA"/>
</dbReference>
<dbReference type="PANTHER" id="PTHR24123">
    <property type="entry name" value="ANKYRIN REPEAT-CONTAINING"/>
    <property type="match status" value="1"/>
</dbReference>
<dbReference type="InterPro" id="IPR051165">
    <property type="entry name" value="Multifunctional_ANK_Repeat"/>
</dbReference>
<evidence type="ECO:0000313" key="6">
    <source>
        <dbReference type="EMBL" id="CAH0018628.1"/>
    </source>
</evidence>
<evidence type="ECO:0000313" key="7">
    <source>
        <dbReference type="Proteomes" id="UP000696573"/>
    </source>
</evidence>
<feature type="repeat" description="ANK" evidence="3">
    <location>
        <begin position="1546"/>
        <end position="1581"/>
    </location>
</feature>
<feature type="domain" description="Nephrocystin 3-like N-terminal" evidence="5">
    <location>
        <begin position="55"/>
        <end position="213"/>
    </location>
</feature>
<protein>
    <recommendedName>
        <fullName evidence="8">NACHT domain-containing protein</fullName>
    </recommendedName>
</protein>